<evidence type="ECO:0000256" key="15">
    <source>
        <dbReference type="RuleBase" id="RU365013"/>
    </source>
</evidence>
<dbReference type="Pfam" id="PF02954">
    <property type="entry name" value="HTH_8"/>
    <property type="match status" value="1"/>
</dbReference>
<gene>
    <name evidence="15" type="primary">ntrC</name>
    <name evidence="18" type="ORF">MAIT1_01178</name>
</gene>
<evidence type="ECO:0000256" key="11">
    <source>
        <dbReference type="ARBA" id="ARBA00023159"/>
    </source>
</evidence>
<evidence type="ECO:0000256" key="14">
    <source>
        <dbReference type="PROSITE-ProRule" id="PRU00169"/>
    </source>
</evidence>
<dbReference type="InterPro" id="IPR025943">
    <property type="entry name" value="Sigma_54_int_dom_ATP-bd_2"/>
</dbReference>
<keyword evidence="10 15" id="KW-0238">DNA-binding</keyword>
<evidence type="ECO:0000259" key="17">
    <source>
        <dbReference type="PROSITE" id="PS50110"/>
    </source>
</evidence>
<dbReference type="Gene3D" id="1.10.10.60">
    <property type="entry name" value="Homeodomain-like"/>
    <property type="match status" value="1"/>
</dbReference>
<dbReference type="Proteomes" id="UP000194003">
    <property type="component" value="Unassembled WGS sequence"/>
</dbReference>
<dbReference type="SMART" id="SM00382">
    <property type="entry name" value="AAA"/>
    <property type="match status" value="1"/>
</dbReference>
<dbReference type="SUPFAM" id="SSF46689">
    <property type="entry name" value="Homeodomain-like"/>
    <property type="match status" value="1"/>
</dbReference>
<evidence type="ECO:0000256" key="4">
    <source>
        <dbReference type="ARBA" id="ARBA00022491"/>
    </source>
</evidence>
<dbReference type="InterPro" id="IPR002078">
    <property type="entry name" value="Sigma_54_int"/>
</dbReference>
<dbReference type="Gene3D" id="3.40.50.300">
    <property type="entry name" value="P-loop containing nucleotide triphosphate hydrolases"/>
    <property type="match status" value="1"/>
</dbReference>
<dbReference type="InterPro" id="IPR002197">
    <property type="entry name" value="HTH_Fis"/>
</dbReference>
<dbReference type="InterPro" id="IPR025944">
    <property type="entry name" value="Sigma_54_int_dom_CS"/>
</dbReference>
<dbReference type="GO" id="GO:0006808">
    <property type="term" value="P:regulation of nitrogen utilization"/>
    <property type="evidence" value="ECO:0007669"/>
    <property type="project" value="UniProtKB-UniRule"/>
</dbReference>
<evidence type="ECO:0000256" key="12">
    <source>
        <dbReference type="ARBA" id="ARBA00023163"/>
    </source>
</evidence>
<dbReference type="SMART" id="SM00448">
    <property type="entry name" value="REC"/>
    <property type="match status" value="1"/>
</dbReference>
<dbReference type="Pfam" id="PF00072">
    <property type="entry name" value="Response_reg"/>
    <property type="match status" value="1"/>
</dbReference>
<keyword evidence="3 15" id="KW-0963">Cytoplasm</keyword>
<dbReference type="InterPro" id="IPR058031">
    <property type="entry name" value="AAA_lid_NorR"/>
</dbReference>
<dbReference type="PROSITE" id="PS00675">
    <property type="entry name" value="SIGMA54_INTERACT_1"/>
    <property type="match status" value="1"/>
</dbReference>
<evidence type="ECO:0000256" key="7">
    <source>
        <dbReference type="ARBA" id="ARBA00022840"/>
    </source>
</evidence>
<keyword evidence="13 15" id="KW-0535">Nitrogen fixation</keyword>
<evidence type="ECO:0000259" key="16">
    <source>
        <dbReference type="PROSITE" id="PS50045"/>
    </source>
</evidence>
<feature type="modified residue" description="4-aspartylphosphate" evidence="14">
    <location>
        <position position="48"/>
    </location>
</feature>
<accession>A0A1Y2K9R5</accession>
<dbReference type="InterPro" id="IPR009057">
    <property type="entry name" value="Homeodomain-like_sf"/>
</dbReference>
<dbReference type="FunFam" id="3.40.50.2300:FF:000018">
    <property type="entry name" value="DNA-binding transcriptional regulator NtrC"/>
    <property type="match status" value="1"/>
</dbReference>
<dbReference type="AlphaFoldDB" id="A0A1Y2K9R5"/>
<comment type="caution">
    <text evidence="18">The sequence shown here is derived from an EMBL/GenBank/DDBJ whole genome shotgun (WGS) entry which is preliminary data.</text>
</comment>
<protein>
    <recommendedName>
        <fullName evidence="2 15">DNA-binding transcriptional regulator NtrC</fullName>
    </recommendedName>
    <alternativeName>
        <fullName evidence="15">Nitrogen regulation protein NR(I)</fullName>
    </alternativeName>
</protein>
<sequence length="498" mass="55457">MAADDDQAVRFVLEQSLSRAGFLVHTFNNGQDLLEHIHADGADLVITDIVMPGLSGLDLAQTLKSSHPDVPVIVITAQSTLRNAVQAFERGAFDYLAKPFDIKKLVDLAHRAMDLRKKSAKPAPPKRVEEAQPSYKQADAHLERFGGFVGSSRAMQALFRTIGRLSNSEMTVLIHGESGAGKELVARAVHDYSPRRKGPFTAINMAAIPRNLIESELFGHEKGAFTGAVSRRPGHFQKAEGGTLFLDEIGDMPMEAQTRLLRVLQEGTFTLVGSTDVLRANVRIIAATHQYLPDAIAEGRFREDLFYRLNVIPLHVPSLRSRKEDIPILCDYFLGKTAKELNIPVKRFTPMAMERMLAYDWPGNVRELENLISRMMVLTPDDEIGADRLDLSNRMVRRVEEEMAPAPAEESTVHSGAETPRASAFKQALLEELDDYFLALNGQEGSNLYSAVLKRMEEVLIPRVLKETRGNRVKAALVLGINRNTLRKKIQDLESNPF</sequence>
<dbReference type="InterPro" id="IPR003593">
    <property type="entry name" value="AAA+_ATPase"/>
</dbReference>
<dbReference type="SUPFAM" id="SSF52540">
    <property type="entry name" value="P-loop containing nucleoside triphosphate hydrolases"/>
    <property type="match status" value="1"/>
</dbReference>
<evidence type="ECO:0000256" key="10">
    <source>
        <dbReference type="ARBA" id="ARBA00023125"/>
    </source>
</evidence>
<feature type="domain" description="Sigma-54 factor interaction" evidence="16">
    <location>
        <begin position="148"/>
        <end position="377"/>
    </location>
</feature>
<evidence type="ECO:0000256" key="8">
    <source>
        <dbReference type="ARBA" id="ARBA00023012"/>
    </source>
</evidence>
<keyword evidence="4 15" id="KW-0678">Repressor</keyword>
<dbReference type="Pfam" id="PF00158">
    <property type="entry name" value="Sigma54_activat"/>
    <property type="match status" value="1"/>
</dbReference>
<evidence type="ECO:0000256" key="9">
    <source>
        <dbReference type="ARBA" id="ARBA00023015"/>
    </source>
</evidence>
<evidence type="ECO:0000256" key="13">
    <source>
        <dbReference type="ARBA" id="ARBA00023231"/>
    </source>
</evidence>
<dbReference type="GO" id="GO:0005524">
    <property type="term" value="F:ATP binding"/>
    <property type="evidence" value="ECO:0007669"/>
    <property type="project" value="UniProtKB-KW"/>
</dbReference>
<evidence type="ECO:0000313" key="19">
    <source>
        <dbReference type="Proteomes" id="UP000194003"/>
    </source>
</evidence>
<keyword evidence="6 15" id="KW-0547">Nucleotide-binding</keyword>
<dbReference type="GO" id="GO:0043565">
    <property type="term" value="F:sequence-specific DNA binding"/>
    <property type="evidence" value="ECO:0007669"/>
    <property type="project" value="InterPro"/>
</dbReference>
<reference evidence="18 19" key="1">
    <citation type="journal article" date="2016" name="BMC Genomics">
        <title>Combined genomic and structural analyses of a cultured magnetotactic bacterium reveals its niche adaptation to a dynamic environment.</title>
        <authorList>
            <person name="Araujo A.C."/>
            <person name="Morillo V."/>
            <person name="Cypriano J."/>
            <person name="Teixeira L.C."/>
            <person name="Leao P."/>
            <person name="Lyra S."/>
            <person name="Almeida L.G."/>
            <person name="Bazylinski D.A."/>
            <person name="Vasconcellos A.T."/>
            <person name="Abreu F."/>
            <person name="Lins U."/>
        </authorList>
    </citation>
    <scope>NUCLEOTIDE SEQUENCE [LARGE SCALE GENOMIC DNA]</scope>
    <source>
        <strain evidence="18 19">IT-1</strain>
    </source>
</reference>
<dbReference type="GO" id="GO:0006355">
    <property type="term" value="P:regulation of DNA-templated transcription"/>
    <property type="evidence" value="ECO:0007669"/>
    <property type="project" value="InterPro"/>
</dbReference>
<dbReference type="Pfam" id="PF25601">
    <property type="entry name" value="AAA_lid_14"/>
    <property type="match status" value="1"/>
</dbReference>
<name>A0A1Y2K9R5_9PROT</name>
<evidence type="ECO:0000256" key="2">
    <source>
        <dbReference type="ARBA" id="ARBA00019059"/>
    </source>
</evidence>
<keyword evidence="7 15" id="KW-0067">ATP-binding</keyword>
<dbReference type="FunFam" id="3.40.50.300:FF:000006">
    <property type="entry name" value="DNA-binding transcriptional regulator NtrC"/>
    <property type="match status" value="1"/>
</dbReference>
<dbReference type="SUPFAM" id="SSF52172">
    <property type="entry name" value="CheY-like"/>
    <property type="match status" value="1"/>
</dbReference>
<organism evidence="18 19">
    <name type="scientific">Magnetofaba australis IT-1</name>
    <dbReference type="NCBI Taxonomy" id="1434232"/>
    <lineage>
        <taxon>Bacteria</taxon>
        <taxon>Pseudomonadati</taxon>
        <taxon>Pseudomonadota</taxon>
        <taxon>Magnetococcia</taxon>
        <taxon>Magnetococcales</taxon>
        <taxon>Magnetococcaceae</taxon>
        <taxon>Magnetofaba</taxon>
    </lineage>
</organism>
<evidence type="ECO:0000256" key="5">
    <source>
        <dbReference type="ARBA" id="ARBA00022553"/>
    </source>
</evidence>
<keyword evidence="9 15" id="KW-0805">Transcription regulation</keyword>
<keyword evidence="8 15" id="KW-0902">Two-component regulatory system</keyword>
<dbReference type="PROSITE" id="PS50110">
    <property type="entry name" value="RESPONSE_REGULATORY"/>
    <property type="match status" value="1"/>
</dbReference>
<dbReference type="GO" id="GO:0005737">
    <property type="term" value="C:cytoplasm"/>
    <property type="evidence" value="ECO:0007669"/>
    <property type="project" value="UniProtKB-SubCell"/>
</dbReference>
<keyword evidence="19" id="KW-1185">Reference proteome</keyword>
<dbReference type="CDD" id="cd00009">
    <property type="entry name" value="AAA"/>
    <property type="match status" value="1"/>
</dbReference>
<evidence type="ECO:0000256" key="1">
    <source>
        <dbReference type="ARBA" id="ARBA00004496"/>
    </source>
</evidence>
<comment type="subcellular location">
    <subcellularLocation>
        <location evidence="1 15">Cytoplasm</location>
    </subcellularLocation>
</comment>
<dbReference type="InterPro" id="IPR010114">
    <property type="entry name" value="Transcript_reg_NtrC"/>
</dbReference>
<evidence type="ECO:0000313" key="18">
    <source>
        <dbReference type="EMBL" id="OSM06200.1"/>
    </source>
</evidence>
<dbReference type="Gene3D" id="3.40.50.2300">
    <property type="match status" value="1"/>
</dbReference>
<dbReference type="PANTHER" id="PTHR32071:SF95">
    <property type="entry name" value="DNA-BINDING TRANSCRIPTIONAL REGULATOR NTRC"/>
    <property type="match status" value="1"/>
</dbReference>
<dbReference type="STRING" id="1434232.MAIT1_01178"/>
<dbReference type="NCBIfam" id="TIGR01818">
    <property type="entry name" value="ntrC"/>
    <property type="match status" value="1"/>
</dbReference>
<dbReference type="PANTHER" id="PTHR32071">
    <property type="entry name" value="TRANSCRIPTIONAL REGULATORY PROTEIN"/>
    <property type="match status" value="1"/>
</dbReference>
<proteinExistence type="predicted"/>
<dbReference type="PROSITE" id="PS00688">
    <property type="entry name" value="SIGMA54_INTERACT_3"/>
    <property type="match status" value="1"/>
</dbReference>
<feature type="domain" description="Response regulatory" evidence="17">
    <location>
        <begin position="1"/>
        <end position="113"/>
    </location>
</feature>
<keyword evidence="11 15" id="KW-0010">Activator</keyword>
<dbReference type="Gene3D" id="1.10.8.60">
    <property type="match status" value="1"/>
</dbReference>
<dbReference type="EMBL" id="LVJN01000016">
    <property type="protein sequence ID" value="OSM06200.1"/>
    <property type="molecule type" value="Genomic_DNA"/>
</dbReference>
<dbReference type="InterPro" id="IPR027417">
    <property type="entry name" value="P-loop_NTPase"/>
</dbReference>
<evidence type="ECO:0000256" key="6">
    <source>
        <dbReference type="ARBA" id="ARBA00022741"/>
    </source>
</evidence>
<dbReference type="PROSITE" id="PS00676">
    <property type="entry name" value="SIGMA54_INTERACT_2"/>
    <property type="match status" value="1"/>
</dbReference>
<keyword evidence="5 14" id="KW-0597">Phosphoprotein</keyword>
<keyword evidence="12 15" id="KW-0804">Transcription</keyword>
<dbReference type="GO" id="GO:0000156">
    <property type="term" value="F:phosphorelay response regulator activity"/>
    <property type="evidence" value="ECO:0007669"/>
    <property type="project" value="UniProtKB-UniRule"/>
</dbReference>
<comment type="function">
    <text evidence="15">Member of the two-component regulatory system NtrB/NtrC, which controls expression of the nitrogen-regulated (ntr) genes in response to nitrogen limitation. Phosphorylated NtrC binds directly to DNA and stimulates the formation of open promoter-sigma54-RNA polymerase complexes.</text>
</comment>
<dbReference type="PRINTS" id="PR01590">
    <property type="entry name" value="HTHFIS"/>
</dbReference>
<dbReference type="InterPro" id="IPR001789">
    <property type="entry name" value="Sig_transdc_resp-reg_receiver"/>
</dbReference>
<dbReference type="InterPro" id="IPR011006">
    <property type="entry name" value="CheY-like_superfamily"/>
</dbReference>
<dbReference type="PROSITE" id="PS50045">
    <property type="entry name" value="SIGMA54_INTERACT_4"/>
    <property type="match status" value="1"/>
</dbReference>
<dbReference type="InterPro" id="IPR025662">
    <property type="entry name" value="Sigma_54_int_dom_ATP-bd_1"/>
</dbReference>
<evidence type="ECO:0000256" key="3">
    <source>
        <dbReference type="ARBA" id="ARBA00022490"/>
    </source>
</evidence>